<dbReference type="SUPFAM" id="SSF52172">
    <property type="entry name" value="CheY-like"/>
    <property type="match status" value="1"/>
</dbReference>
<dbReference type="InterPro" id="IPR016032">
    <property type="entry name" value="Sig_transdc_resp-reg_C-effctor"/>
</dbReference>
<sequence length="250" mass="27390">MTSTKSTHETQSTSEREVRVVVADDHPLLLAGLLHELQGQADVRIVGIASNSTVLVDLLEKQSVDVVVSDYAMPGGSHGDGVTLFSLLRRRFPNVHLIALTMMNNADVIRTLLAQGVNCILSKADPLEYLTTALYASLAGKRYLSPGIEAVVQRHGIQGASTSSRARHLSTRELEVVRLYVSGLTISEIARRLERSKQTVSTQKMSAMRKLGISRDADLIKYGIEEQLTSQSAEPHHEAKRRPTPDTPES</sequence>
<dbReference type="EMBL" id="BMJA01000002">
    <property type="protein sequence ID" value="GGA34635.1"/>
    <property type="molecule type" value="Genomic_DNA"/>
</dbReference>
<evidence type="ECO:0000256" key="2">
    <source>
        <dbReference type="ARBA" id="ARBA00023125"/>
    </source>
</evidence>
<keyword evidence="2 7" id="KW-0238">DNA-binding</keyword>
<keyword evidence="8" id="KW-1185">Reference proteome</keyword>
<gene>
    <name evidence="7" type="ORF">GCM10010981_24600</name>
</gene>
<evidence type="ECO:0000256" key="1">
    <source>
        <dbReference type="ARBA" id="ARBA00022553"/>
    </source>
</evidence>
<protein>
    <submittedName>
        <fullName evidence="7">DNA-binding response regulator</fullName>
    </submittedName>
</protein>
<evidence type="ECO:0000259" key="5">
    <source>
        <dbReference type="PROSITE" id="PS50043"/>
    </source>
</evidence>
<dbReference type="Pfam" id="PF00196">
    <property type="entry name" value="GerE"/>
    <property type="match status" value="1"/>
</dbReference>
<dbReference type="Pfam" id="PF00072">
    <property type="entry name" value="Response_reg"/>
    <property type="match status" value="1"/>
</dbReference>
<dbReference type="InterPro" id="IPR036388">
    <property type="entry name" value="WH-like_DNA-bd_sf"/>
</dbReference>
<feature type="region of interest" description="Disordered" evidence="4">
    <location>
        <begin position="224"/>
        <end position="250"/>
    </location>
</feature>
<dbReference type="RefSeq" id="WP_188794609.1">
    <property type="nucleotide sequence ID" value="NZ_BMJA01000002.1"/>
</dbReference>
<feature type="compositionally biased region" description="Basic and acidic residues" evidence="4">
    <location>
        <begin position="234"/>
        <end position="244"/>
    </location>
</feature>
<dbReference type="GO" id="GO:0003677">
    <property type="term" value="F:DNA binding"/>
    <property type="evidence" value="ECO:0007669"/>
    <property type="project" value="UniProtKB-KW"/>
</dbReference>
<dbReference type="SMART" id="SM00448">
    <property type="entry name" value="REC"/>
    <property type="match status" value="1"/>
</dbReference>
<dbReference type="PANTHER" id="PTHR43214:SF17">
    <property type="entry name" value="TRANSCRIPTIONAL REGULATORY PROTEIN RCSB"/>
    <property type="match status" value="1"/>
</dbReference>
<evidence type="ECO:0000313" key="7">
    <source>
        <dbReference type="EMBL" id="GGA34635.1"/>
    </source>
</evidence>
<evidence type="ECO:0000313" key="8">
    <source>
        <dbReference type="Proteomes" id="UP000620046"/>
    </source>
</evidence>
<dbReference type="Gene3D" id="1.10.10.10">
    <property type="entry name" value="Winged helix-like DNA-binding domain superfamily/Winged helix DNA-binding domain"/>
    <property type="match status" value="1"/>
</dbReference>
<dbReference type="Proteomes" id="UP000620046">
    <property type="component" value="Unassembled WGS sequence"/>
</dbReference>
<proteinExistence type="predicted"/>
<dbReference type="InterPro" id="IPR058245">
    <property type="entry name" value="NreC/VraR/RcsB-like_REC"/>
</dbReference>
<feature type="domain" description="Response regulatory" evidence="6">
    <location>
        <begin position="19"/>
        <end position="138"/>
    </location>
</feature>
<accession>A0ABQ1G273</accession>
<dbReference type="InterPro" id="IPR000792">
    <property type="entry name" value="Tscrpt_reg_LuxR_C"/>
</dbReference>
<comment type="caution">
    <text evidence="7">The sequence shown here is derived from an EMBL/GenBank/DDBJ whole genome shotgun (WGS) entry which is preliminary data.</text>
</comment>
<dbReference type="InterPro" id="IPR039420">
    <property type="entry name" value="WalR-like"/>
</dbReference>
<dbReference type="InterPro" id="IPR001789">
    <property type="entry name" value="Sig_transdc_resp-reg_receiver"/>
</dbReference>
<dbReference type="PROSITE" id="PS50110">
    <property type="entry name" value="RESPONSE_REGULATORY"/>
    <property type="match status" value="1"/>
</dbReference>
<dbReference type="CDD" id="cd17535">
    <property type="entry name" value="REC_NarL-like"/>
    <property type="match status" value="1"/>
</dbReference>
<dbReference type="PRINTS" id="PR00038">
    <property type="entry name" value="HTHLUXR"/>
</dbReference>
<evidence type="ECO:0000256" key="4">
    <source>
        <dbReference type="SAM" id="MobiDB-lite"/>
    </source>
</evidence>
<name>A0ABQ1G273_9GAMM</name>
<feature type="domain" description="HTH luxR-type" evidence="5">
    <location>
        <begin position="162"/>
        <end position="227"/>
    </location>
</feature>
<dbReference type="PROSITE" id="PS50043">
    <property type="entry name" value="HTH_LUXR_2"/>
    <property type="match status" value="1"/>
</dbReference>
<dbReference type="InterPro" id="IPR011006">
    <property type="entry name" value="CheY-like_superfamily"/>
</dbReference>
<dbReference type="SUPFAM" id="SSF46894">
    <property type="entry name" value="C-terminal effector domain of the bipartite response regulators"/>
    <property type="match status" value="1"/>
</dbReference>
<evidence type="ECO:0000256" key="3">
    <source>
        <dbReference type="PROSITE-ProRule" id="PRU00169"/>
    </source>
</evidence>
<reference evidence="8" key="1">
    <citation type="journal article" date="2019" name="Int. J. Syst. Evol. Microbiol.">
        <title>The Global Catalogue of Microorganisms (GCM) 10K type strain sequencing project: providing services to taxonomists for standard genome sequencing and annotation.</title>
        <authorList>
            <consortium name="The Broad Institute Genomics Platform"/>
            <consortium name="The Broad Institute Genome Sequencing Center for Infectious Disease"/>
            <person name="Wu L."/>
            <person name="Ma J."/>
        </authorList>
    </citation>
    <scope>NUCLEOTIDE SEQUENCE [LARGE SCALE GENOMIC DNA]</scope>
    <source>
        <strain evidence="8">CGMCC 1.15439</strain>
    </source>
</reference>
<feature type="modified residue" description="4-aspartylphosphate" evidence="3">
    <location>
        <position position="70"/>
    </location>
</feature>
<dbReference type="SMART" id="SM00421">
    <property type="entry name" value="HTH_LUXR"/>
    <property type="match status" value="1"/>
</dbReference>
<organism evidence="7 8">
    <name type="scientific">Dyella nitratireducens</name>
    <dbReference type="NCBI Taxonomy" id="1849580"/>
    <lineage>
        <taxon>Bacteria</taxon>
        <taxon>Pseudomonadati</taxon>
        <taxon>Pseudomonadota</taxon>
        <taxon>Gammaproteobacteria</taxon>
        <taxon>Lysobacterales</taxon>
        <taxon>Rhodanobacteraceae</taxon>
        <taxon>Dyella</taxon>
    </lineage>
</organism>
<keyword evidence="1 3" id="KW-0597">Phosphoprotein</keyword>
<dbReference type="CDD" id="cd06170">
    <property type="entry name" value="LuxR_C_like"/>
    <property type="match status" value="1"/>
</dbReference>
<evidence type="ECO:0000259" key="6">
    <source>
        <dbReference type="PROSITE" id="PS50110"/>
    </source>
</evidence>
<dbReference type="PANTHER" id="PTHR43214">
    <property type="entry name" value="TWO-COMPONENT RESPONSE REGULATOR"/>
    <property type="match status" value="1"/>
</dbReference>
<dbReference type="Gene3D" id="3.40.50.2300">
    <property type="match status" value="1"/>
</dbReference>